<dbReference type="InParanoid" id="E1ZM94"/>
<accession>E1ZM94</accession>
<dbReference type="KEGG" id="cvr:CHLNCDRAFT_137360"/>
<dbReference type="EMBL" id="GL433853">
    <property type="protein sequence ID" value="EFN52967.1"/>
    <property type="molecule type" value="Genomic_DNA"/>
</dbReference>
<keyword evidence="1" id="KW-0472">Membrane</keyword>
<dbReference type="AlphaFoldDB" id="E1ZM94"/>
<gene>
    <name evidence="2" type="ORF">CHLNCDRAFT_137360</name>
</gene>
<reference evidence="2 3" key="1">
    <citation type="journal article" date="2010" name="Plant Cell">
        <title>The Chlorella variabilis NC64A genome reveals adaptation to photosymbiosis, coevolution with viruses, and cryptic sex.</title>
        <authorList>
            <person name="Blanc G."/>
            <person name="Duncan G."/>
            <person name="Agarkova I."/>
            <person name="Borodovsky M."/>
            <person name="Gurnon J."/>
            <person name="Kuo A."/>
            <person name="Lindquist E."/>
            <person name="Lucas S."/>
            <person name="Pangilinan J."/>
            <person name="Polle J."/>
            <person name="Salamov A."/>
            <person name="Terry A."/>
            <person name="Yamada T."/>
            <person name="Dunigan D.D."/>
            <person name="Grigoriev I.V."/>
            <person name="Claverie J.M."/>
            <person name="Van Etten J.L."/>
        </authorList>
    </citation>
    <scope>NUCLEOTIDE SEQUENCE [LARGE SCALE GENOMIC DNA]</scope>
    <source>
        <strain evidence="2 3">NC64A</strain>
    </source>
</reference>
<evidence type="ECO:0000256" key="1">
    <source>
        <dbReference type="SAM" id="Phobius"/>
    </source>
</evidence>
<name>E1ZM94_CHLVA</name>
<feature type="transmembrane region" description="Helical" evidence="1">
    <location>
        <begin position="158"/>
        <end position="179"/>
    </location>
</feature>
<evidence type="ECO:0008006" key="4">
    <source>
        <dbReference type="Google" id="ProtNLM"/>
    </source>
</evidence>
<dbReference type="InterPro" id="IPR025067">
    <property type="entry name" value="DUF4079"/>
</dbReference>
<dbReference type="Proteomes" id="UP000008141">
    <property type="component" value="Unassembled WGS sequence"/>
</dbReference>
<protein>
    <recommendedName>
        <fullName evidence="4">Cytochrome b561 domain-containing protein</fullName>
    </recommendedName>
</protein>
<dbReference type="PANTHER" id="PTHR36738">
    <property type="entry name" value="EXPRESSED PROTEIN"/>
    <property type="match status" value="1"/>
</dbReference>
<keyword evidence="3" id="KW-1185">Reference proteome</keyword>
<dbReference type="RefSeq" id="XP_005845069.1">
    <property type="nucleotide sequence ID" value="XM_005845007.1"/>
</dbReference>
<sequence length="181" mass="18940">MATAMFQGGAGLGLRVVSTAQRVTCVARPKSARIVPRPAKKEVQLNSLAPVAALAAINPLADFLQDGCGYLGWRIRLSDSAEEVAVAQDLHPKLAIGMTLFFALGGLGGSMSVLMQGKSLWSSSHFTTAVIGLILLALQGMTSAFFEDDPSARGIHAYLGSAILALFLYHGTLGLQLGLSL</sequence>
<evidence type="ECO:0000313" key="2">
    <source>
        <dbReference type="EMBL" id="EFN52967.1"/>
    </source>
</evidence>
<feature type="transmembrane region" description="Helical" evidence="1">
    <location>
        <begin position="126"/>
        <end position="146"/>
    </location>
</feature>
<dbReference type="OrthoDB" id="2020012at2759"/>
<dbReference type="Pfam" id="PF13301">
    <property type="entry name" value="DUF4079"/>
    <property type="match status" value="1"/>
</dbReference>
<dbReference type="PANTHER" id="PTHR36738:SF1">
    <property type="entry name" value="EXPRESSED PROTEIN"/>
    <property type="match status" value="1"/>
</dbReference>
<evidence type="ECO:0000313" key="3">
    <source>
        <dbReference type="Proteomes" id="UP000008141"/>
    </source>
</evidence>
<dbReference type="GO" id="GO:0016020">
    <property type="term" value="C:membrane"/>
    <property type="evidence" value="ECO:0007669"/>
    <property type="project" value="TreeGrafter"/>
</dbReference>
<keyword evidence="1" id="KW-1133">Transmembrane helix</keyword>
<proteinExistence type="predicted"/>
<organism evidence="3">
    <name type="scientific">Chlorella variabilis</name>
    <name type="common">Green alga</name>
    <dbReference type="NCBI Taxonomy" id="554065"/>
    <lineage>
        <taxon>Eukaryota</taxon>
        <taxon>Viridiplantae</taxon>
        <taxon>Chlorophyta</taxon>
        <taxon>core chlorophytes</taxon>
        <taxon>Trebouxiophyceae</taxon>
        <taxon>Chlorellales</taxon>
        <taxon>Chlorellaceae</taxon>
        <taxon>Chlorella clade</taxon>
        <taxon>Chlorella</taxon>
    </lineage>
</organism>
<feature type="transmembrane region" description="Helical" evidence="1">
    <location>
        <begin position="94"/>
        <end position="114"/>
    </location>
</feature>
<dbReference type="GeneID" id="17352525"/>
<keyword evidence="1" id="KW-0812">Transmembrane</keyword>
<dbReference type="eggNOG" id="ENOG502QPP2">
    <property type="taxonomic scope" value="Eukaryota"/>
</dbReference>